<dbReference type="InterPro" id="IPR006158">
    <property type="entry name" value="Cobalamin-bd"/>
</dbReference>
<name>A0ABP8CFK1_9ACTN</name>
<dbReference type="EMBL" id="BAABAS010000020">
    <property type="protein sequence ID" value="GAA4238655.1"/>
    <property type="molecule type" value="Genomic_DNA"/>
</dbReference>
<organism evidence="2 3">
    <name type="scientific">Actinomadura meridiana</name>
    <dbReference type="NCBI Taxonomy" id="559626"/>
    <lineage>
        <taxon>Bacteria</taxon>
        <taxon>Bacillati</taxon>
        <taxon>Actinomycetota</taxon>
        <taxon>Actinomycetes</taxon>
        <taxon>Streptosporangiales</taxon>
        <taxon>Thermomonosporaceae</taxon>
        <taxon>Actinomadura</taxon>
    </lineage>
</organism>
<dbReference type="CDD" id="cd02065">
    <property type="entry name" value="B12-binding_like"/>
    <property type="match status" value="1"/>
</dbReference>
<dbReference type="Pfam" id="PF02310">
    <property type="entry name" value="B12-binding"/>
    <property type="match status" value="1"/>
</dbReference>
<evidence type="ECO:0000313" key="3">
    <source>
        <dbReference type="Proteomes" id="UP001501710"/>
    </source>
</evidence>
<feature type="domain" description="B12-binding" evidence="1">
    <location>
        <begin position="13"/>
        <end position="149"/>
    </location>
</feature>
<evidence type="ECO:0000259" key="1">
    <source>
        <dbReference type="PROSITE" id="PS51332"/>
    </source>
</evidence>
<protein>
    <submittedName>
        <fullName evidence="2">Cobalamin B12-binding domain-containing protein</fullName>
    </submittedName>
</protein>
<keyword evidence="3" id="KW-1185">Reference proteome</keyword>
<evidence type="ECO:0000313" key="2">
    <source>
        <dbReference type="EMBL" id="GAA4238655.1"/>
    </source>
</evidence>
<accession>A0ABP8CFK1</accession>
<dbReference type="InterPro" id="IPR036724">
    <property type="entry name" value="Cobalamin-bd_sf"/>
</dbReference>
<sequence length="157" mass="16778">MSADPIDDLTGAKAAVLLSGVSSDSHTWNLVYLELLLRERGHRVRNLGPCVPDDLLVRTCLRDRPDLLVISSVNGHGASDGERMMRTLRAEPALTTLPAVIGGKLGTRGHIGAAARRHGLTAAGFDEVFEGADGLPRFLSYLERHRAPVHVGQKGGA</sequence>
<proteinExistence type="predicted"/>
<dbReference type="SUPFAM" id="SSF52242">
    <property type="entry name" value="Cobalamin (vitamin B12)-binding domain"/>
    <property type="match status" value="1"/>
</dbReference>
<dbReference type="Gene3D" id="3.40.50.280">
    <property type="entry name" value="Cobalamin-binding domain"/>
    <property type="match status" value="1"/>
</dbReference>
<dbReference type="Proteomes" id="UP001501710">
    <property type="component" value="Unassembled WGS sequence"/>
</dbReference>
<dbReference type="RefSeq" id="WP_344902223.1">
    <property type="nucleotide sequence ID" value="NZ_BAABAS010000020.1"/>
</dbReference>
<comment type="caution">
    <text evidence="2">The sequence shown here is derived from an EMBL/GenBank/DDBJ whole genome shotgun (WGS) entry which is preliminary data.</text>
</comment>
<gene>
    <name evidence="2" type="ORF">GCM10022254_55480</name>
</gene>
<reference evidence="3" key="1">
    <citation type="journal article" date="2019" name="Int. J. Syst. Evol. Microbiol.">
        <title>The Global Catalogue of Microorganisms (GCM) 10K type strain sequencing project: providing services to taxonomists for standard genome sequencing and annotation.</title>
        <authorList>
            <consortium name="The Broad Institute Genomics Platform"/>
            <consortium name="The Broad Institute Genome Sequencing Center for Infectious Disease"/>
            <person name="Wu L."/>
            <person name="Ma J."/>
        </authorList>
    </citation>
    <scope>NUCLEOTIDE SEQUENCE [LARGE SCALE GENOMIC DNA]</scope>
    <source>
        <strain evidence="3">JCM 17440</strain>
    </source>
</reference>
<dbReference type="PROSITE" id="PS51332">
    <property type="entry name" value="B12_BINDING"/>
    <property type="match status" value="1"/>
</dbReference>